<evidence type="ECO:0000259" key="1">
    <source>
        <dbReference type="Pfam" id="PF00730"/>
    </source>
</evidence>
<reference evidence="2 3" key="1">
    <citation type="submission" date="2020-08" db="EMBL/GenBank/DDBJ databases">
        <title>Sequencing the genomes of 1000 actinobacteria strains.</title>
        <authorList>
            <person name="Klenk H.-P."/>
        </authorList>
    </citation>
    <scope>NUCLEOTIDE SEQUENCE [LARGE SCALE GENOMIC DNA]</scope>
    <source>
        <strain evidence="2 3">DSM 45298</strain>
    </source>
</reference>
<organism evidence="2 3">
    <name type="scientific">Gordonia humi</name>
    <dbReference type="NCBI Taxonomy" id="686429"/>
    <lineage>
        <taxon>Bacteria</taxon>
        <taxon>Bacillati</taxon>
        <taxon>Actinomycetota</taxon>
        <taxon>Actinomycetes</taxon>
        <taxon>Mycobacteriales</taxon>
        <taxon>Gordoniaceae</taxon>
        <taxon>Gordonia</taxon>
    </lineage>
</organism>
<accession>A0A840EWD9</accession>
<dbReference type="GO" id="GO:0003824">
    <property type="term" value="F:catalytic activity"/>
    <property type="evidence" value="ECO:0007669"/>
    <property type="project" value="InterPro"/>
</dbReference>
<proteinExistence type="predicted"/>
<keyword evidence="3" id="KW-1185">Reference proteome</keyword>
<dbReference type="Gene3D" id="1.10.340.30">
    <property type="entry name" value="Hypothetical protein, domain 2"/>
    <property type="match status" value="1"/>
</dbReference>
<dbReference type="RefSeq" id="WP_183372183.1">
    <property type="nucleotide sequence ID" value="NZ_BAABHL010000126.1"/>
</dbReference>
<evidence type="ECO:0000313" key="3">
    <source>
        <dbReference type="Proteomes" id="UP000551501"/>
    </source>
</evidence>
<dbReference type="InterPro" id="IPR017658">
    <property type="entry name" value="HhH-GPD_base_excis"/>
</dbReference>
<dbReference type="Pfam" id="PF00730">
    <property type="entry name" value="HhH-GPD"/>
    <property type="match status" value="1"/>
</dbReference>
<dbReference type="Proteomes" id="UP000551501">
    <property type="component" value="Unassembled WGS sequence"/>
</dbReference>
<dbReference type="NCBIfam" id="TIGR03252">
    <property type="entry name" value="HhH-GPD-type base excision DNA repair protein"/>
    <property type="match status" value="1"/>
</dbReference>
<dbReference type="InterPro" id="IPR003265">
    <property type="entry name" value="HhH-GPD_domain"/>
</dbReference>
<protein>
    <submittedName>
        <fullName evidence="2">Putative HhH-GPD family protein</fullName>
    </submittedName>
</protein>
<feature type="domain" description="HhH-GPD" evidence="1">
    <location>
        <begin position="26"/>
        <end position="155"/>
    </location>
</feature>
<dbReference type="GO" id="GO:0006284">
    <property type="term" value="P:base-excision repair"/>
    <property type="evidence" value="ECO:0007669"/>
    <property type="project" value="InterPro"/>
</dbReference>
<dbReference type="EMBL" id="JACIFP010000001">
    <property type="protein sequence ID" value="MBB4137315.1"/>
    <property type="molecule type" value="Genomic_DNA"/>
</dbReference>
<evidence type="ECO:0000313" key="2">
    <source>
        <dbReference type="EMBL" id="MBB4137315.1"/>
    </source>
</evidence>
<name>A0A840EWD9_9ACTN</name>
<sequence length="187" mass="20240">MARLQIAQDPVADELLSTDAFALVTGMLLDQQFPMERAFAGPAKIVERFGSLDPEAIAAADPEAFADMCATPPAVHRYGRSMAGRIQELAKIVVDEYDGDTESIWTTATTGKELFSRIRALPGFGEQKAKIFTALLAKQLDVKPSGWTTVTGDYGRKGFRSVADVVDGDSLIKVREFKKAAKAAAKK</sequence>
<dbReference type="AlphaFoldDB" id="A0A840EWD9"/>
<dbReference type="SUPFAM" id="SSF48150">
    <property type="entry name" value="DNA-glycosylase"/>
    <property type="match status" value="1"/>
</dbReference>
<comment type="caution">
    <text evidence="2">The sequence shown here is derived from an EMBL/GenBank/DDBJ whole genome shotgun (WGS) entry which is preliminary data.</text>
</comment>
<gene>
    <name evidence="2" type="ORF">BKA16_003867</name>
</gene>
<dbReference type="InterPro" id="IPR011257">
    <property type="entry name" value="DNA_glycosylase"/>
</dbReference>